<name>A0A183NCI3_9TREM</name>
<protein>
    <submittedName>
        <fullName evidence="2">Uncharacterized protein</fullName>
    </submittedName>
</protein>
<evidence type="ECO:0000313" key="3">
    <source>
        <dbReference type="Proteomes" id="UP000277204"/>
    </source>
</evidence>
<reference evidence="2 3" key="1">
    <citation type="submission" date="2018-11" db="EMBL/GenBank/DDBJ databases">
        <authorList>
            <consortium name="Pathogen Informatics"/>
        </authorList>
    </citation>
    <scope>NUCLEOTIDE SEQUENCE [LARGE SCALE GENOMIC DNA]</scope>
    <source>
        <strain evidence="2 3">Zambia</strain>
    </source>
</reference>
<evidence type="ECO:0000313" key="2">
    <source>
        <dbReference type="EMBL" id="VDP57737.1"/>
    </source>
</evidence>
<dbReference type="Proteomes" id="UP000277204">
    <property type="component" value="Unassembled WGS sequence"/>
</dbReference>
<evidence type="ECO:0000256" key="1">
    <source>
        <dbReference type="SAM" id="MobiDB-lite"/>
    </source>
</evidence>
<accession>A0A183NCI3</accession>
<feature type="compositionally biased region" description="Basic residues" evidence="1">
    <location>
        <begin position="128"/>
        <end position="148"/>
    </location>
</feature>
<proteinExistence type="predicted"/>
<keyword evidence="3" id="KW-1185">Reference proteome</keyword>
<dbReference type="AlphaFoldDB" id="A0A183NCI3"/>
<feature type="compositionally biased region" description="Basic and acidic residues" evidence="1">
    <location>
        <begin position="116"/>
        <end position="127"/>
    </location>
</feature>
<dbReference type="EMBL" id="UZAI01022329">
    <property type="protein sequence ID" value="VDP57737.1"/>
    <property type="molecule type" value="Genomic_DNA"/>
</dbReference>
<feature type="region of interest" description="Disordered" evidence="1">
    <location>
        <begin position="116"/>
        <end position="161"/>
    </location>
</feature>
<organism evidence="2 3">
    <name type="scientific">Schistosoma margrebowiei</name>
    <dbReference type="NCBI Taxonomy" id="48269"/>
    <lineage>
        <taxon>Eukaryota</taxon>
        <taxon>Metazoa</taxon>
        <taxon>Spiralia</taxon>
        <taxon>Lophotrochozoa</taxon>
        <taxon>Platyhelminthes</taxon>
        <taxon>Trematoda</taxon>
        <taxon>Digenea</taxon>
        <taxon>Strigeidida</taxon>
        <taxon>Schistosomatoidea</taxon>
        <taxon>Schistosomatidae</taxon>
        <taxon>Schistosoma</taxon>
    </lineage>
</organism>
<sequence>MWETVRASQIVREMKRYKLTMIGIREIHWMQAGQQRFDTVLLYASVFSSRRRKCFAHSRICSDYNQQSTYCNYGMEIYRFRMIKASSTTKKENVIQCCAPINDSNDDDNDQVYERLTKRPDNPDYRSRHQGRNGQHRRLTISSQRRRNYSGAQSDRDQTSTNFNMSGVLCRNIHRHNECISMQTLFWIQELKKANNNNNNNKTEIKKSGARAEKVKARAEYVGANKQVERSIGAD</sequence>
<gene>
    <name evidence="2" type="ORF">SMRZ_LOCUS26008</name>
</gene>